<proteinExistence type="predicted"/>
<keyword evidence="2" id="KW-1185">Reference proteome</keyword>
<name>A0ACC2VJE0_9TREE</name>
<reference evidence="1" key="1">
    <citation type="submission" date="2023-04" db="EMBL/GenBank/DDBJ databases">
        <title>Draft Genome sequencing of Naganishia species isolated from polar environments using Oxford Nanopore Technology.</title>
        <authorList>
            <person name="Leo P."/>
            <person name="Venkateswaran K."/>
        </authorList>
    </citation>
    <scope>NUCLEOTIDE SEQUENCE</scope>
    <source>
        <strain evidence="1">MNA-CCFEE 5423</strain>
    </source>
</reference>
<dbReference type="Proteomes" id="UP001227268">
    <property type="component" value="Unassembled WGS sequence"/>
</dbReference>
<evidence type="ECO:0000313" key="1">
    <source>
        <dbReference type="EMBL" id="KAJ9099200.1"/>
    </source>
</evidence>
<protein>
    <submittedName>
        <fullName evidence="1">Uncharacterized protein</fullName>
    </submittedName>
</protein>
<sequence length="363" mass="39237">MKYQHGAARLFAATIMLSYASYVGASSTNTTSPASHSFAKRELSESTYNRLAIIHASGGSSGLMSSVGSAATMLIFPIGILGARGLRILTAKWWWAHAAIQGIFGLGCIIAAFVLGVILNGPEGNFRAGHRRTGLVLLILVVVQSIFGIAIKLAAKTKIQDPDRVRSIKKHPLQNLFHILMGLAIVGLGFWQTWSGFGLIKQTSGGDLITPLVVYVLWGVIVGVVTSLYLAGLGTPLSPSSAKVAHELTFTFTVLGLIPLQLRKERERREDVHFYDDDEKYPRTRTIDHSRSGLGGVTSPGPLRNRYMTRDTPLATSNDINLADPVPVIGIAPSARVSASTLEEEILERQRVTSTAPLIGRRE</sequence>
<accession>A0ACC2VJE0</accession>
<evidence type="ECO:0000313" key="2">
    <source>
        <dbReference type="Proteomes" id="UP001227268"/>
    </source>
</evidence>
<organism evidence="1 2">
    <name type="scientific">Naganishia friedmannii</name>
    <dbReference type="NCBI Taxonomy" id="89922"/>
    <lineage>
        <taxon>Eukaryota</taxon>
        <taxon>Fungi</taxon>
        <taxon>Dikarya</taxon>
        <taxon>Basidiomycota</taxon>
        <taxon>Agaricomycotina</taxon>
        <taxon>Tremellomycetes</taxon>
        <taxon>Filobasidiales</taxon>
        <taxon>Filobasidiaceae</taxon>
        <taxon>Naganishia</taxon>
    </lineage>
</organism>
<comment type="caution">
    <text evidence="1">The sequence shown here is derived from an EMBL/GenBank/DDBJ whole genome shotgun (WGS) entry which is preliminary data.</text>
</comment>
<dbReference type="EMBL" id="JASBWT010000013">
    <property type="protein sequence ID" value="KAJ9099200.1"/>
    <property type="molecule type" value="Genomic_DNA"/>
</dbReference>
<gene>
    <name evidence="1" type="ORF">QFC21_004080</name>
</gene>